<feature type="region of interest" description="Disordered" evidence="2">
    <location>
        <begin position="197"/>
        <end position="245"/>
    </location>
</feature>
<feature type="compositionally biased region" description="Polar residues" evidence="2">
    <location>
        <begin position="227"/>
        <end position="238"/>
    </location>
</feature>
<keyword evidence="5" id="KW-1185">Reference proteome</keyword>
<feature type="domain" description="SWIM-type" evidence="3">
    <location>
        <begin position="307"/>
        <end position="343"/>
    </location>
</feature>
<proteinExistence type="predicted"/>
<protein>
    <recommendedName>
        <fullName evidence="3">SWIM-type domain-containing protein</fullName>
    </recommendedName>
</protein>
<evidence type="ECO:0000256" key="2">
    <source>
        <dbReference type="SAM" id="MobiDB-lite"/>
    </source>
</evidence>
<dbReference type="Proteomes" id="UP000054558">
    <property type="component" value="Unassembled WGS sequence"/>
</dbReference>
<accession>A0A1Y1IXD0</accession>
<feature type="region of interest" description="Disordered" evidence="2">
    <location>
        <begin position="464"/>
        <end position="489"/>
    </location>
</feature>
<name>A0A1Y1IXD0_KLENI</name>
<dbReference type="PROSITE" id="PS50966">
    <property type="entry name" value="ZF_SWIM"/>
    <property type="match status" value="1"/>
</dbReference>
<dbReference type="PANTHER" id="PTHR34305:SF1">
    <property type="entry name" value="SWIM-TYPE DOMAIN-CONTAINING PROTEIN"/>
    <property type="match status" value="1"/>
</dbReference>
<sequence>MQPGPSPPGPRLDSAVLTAPPAAGPCQTARLAENHNSHLPARSAGAQSAQHQALHPPSQKHVRAGSLIVDASRLQPIDSLATKCAICKQTLIAKHADGYRLSFPKSHLLKGFAVTEQNSRVSGQRKEEPLCLQCVGRHIGPVSESADGLVISVARLDWAGPDEVLFQRSSKAQPWRQLKALLGEKLKPLILKDQEAKQEFGGRRGSTAAEAALNRGRRAGEVPRANAPSTESRSQALPTDSRDADGRLTIASQAAKFTDGIKEGQCVLYSVGEEDSPSTVYLGTAWDHNNARPKPLGRPSKVRALLETVHWDTRGVPSCTCDRGRLYFNAPCVHKLALQALERPRQASHISLQKGPRVVEAPCRPGERVFGVHWNAASSSPRRTMVHFGASEQFPWYCEGRQSGCSKTADCSHILEVKRALQRPDGVHRVSGCLFSEAQLERALVSVHHGGNVVRVGAGGAAENGVPAGCDDTHASGPNEAPGSPSEDAPQELEQYLLELVTGGHHEATCKGETCFCKQHPRLFGGVVMDVGACHTPGCCSSASASGKRARSEQVDGSAPAEGKPGVKRRSKAFWAAKGRDAAEPMAADGARSCEEEAESCSGVGVGKHGEVMVPVCTSCACPSRACTHGASGRVAVVLPMEAEGVQVEIPKLVRPVDSWDVHDPEVILLRQPVRVSELVGQDFAELSAMECLSAPCPRAPPPCKTGWMGLWQSAHIYSLQWAQE</sequence>
<dbReference type="PANTHER" id="PTHR34305">
    <property type="entry name" value="EXPRESSED PROTEIN"/>
    <property type="match status" value="1"/>
</dbReference>
<dbReference type="AlphaFoldDB" id="A0A1Y1IXD0"/>
<keyword evidence="1" id="KW-0862">Zinc</keyword>
<dbReference type="GO" id="GO:0008270">
    <property type="term" value="F:zinc ion binding"/>
    <property type="evidence" value="ECO:0007669"/>
    <property type="project" value="UniProtKB-KW"/>
</dbReference>
<feature type="region of interest" description="Disordered" evidence="2">
    <location>
        <begin position="550"/>
        <end position="569"/>
    </location>
</feature>
<dbReference type="InterPro" id="IPR007527">
    <property type="entry name" value="Znf_SWIM"/>
</dbReference>
<evidence type="ECO:0000313" key="5">
    <source>
        <dbReference type="Proteomes" id="UP000054558"/>
    </source>
</evidence>
<keyword evidence="1" id="KW-0479">Metal-binding</keyword>
<gene>
    <name evidence="4" type="ORF">KFL_016530010</name>
</gene>
<evidence type="ECO:0000313" key="4">
    <source>
        <dbReference type="EMBL" id="GAQ93566.1"/>
    </source>
</evidence>
<keyword evidence="1" id="KW-0863">Zinc-finger</keyword>
<evidence type="ECO:0000256" key="1">
    <source>
        <dbReference type="PROSITE-ProRule" id="PRU00325"/>
    </source>
</evidence>
<evidence type="ECO:0000259" key="3">
    <source>
        <dbReference type="PROSITE" id="PS50966"/>
    </source>
</evidence>
<feature type="non-terminal residue" evidence="4">
    <location>
        <position position="725"/>
    </location>
</feature>
<reference evidence="4 5" key="1">
    <citation type="journal article" date="2014" name="Nat. Commun.">
        <title>Klebsormidium flaccidum genome reveals primary factors for plant terrestrial adaptation.</title>
        <authorList>
            <person name="Hori K."/>
            <person name="Maruyama F."/>
            <person name="Fujisawa T."/>
            <person name="Togashi T."/>
            <person name="Yamamoto N."/>
            <person name="Seo M."/>
            <person name="Sato S."/>
            <person name="Yamada T."/>
            <person name="Mori H."/>
            <person name="Tajima N."/>
            <person name="Moriyama T."/>
            <person name="Ikeuchi M."/>
            <person name="Watanabe M."/>
            <person name="Wada H."/>
            <person name="Kobayashi K."/>
            <person name="Saito M."/>
            <person name="Masuda T."/>
            <person name="Sasaki-Sekimoto Y."/>
            <person name="Mashiguchi K."/>
            <person name="Awai K."/>
            <person name="Shimojima M."/>
            <person name="Masuda S."/>
            <person name="Iwai M."/>
            <person name="Nobusawa T."/>
            <person name="Narise T."/>
            <person name="Kondo S."/>
            <person name="Saito H."/>
            <person name="Sato R."/>
            <person name="Murakawa M."/>
            <person name="Ihara Y."/>
            <person name="Oshima-Yamada Y."/>
            <person name="Ohtaka K."/>
            <person name="Satoh M."/>
            <person name="Sonobe K."/>
            <person name="Ishii M."/>
            <person name="Ohtani R."/>
            <person name="Kanamori-Sato M."/>
            <person name="Honoki R."/>
            <person name="Miyazaki D."/>
            <person name="Mochizuki H."/>
            <person name="Umetsu J."/>
            <person name="Higashi K."/>
            <person name="Shibata D."/>
            <person name="Kamiya Y."/>
            <person name="Sato N."/>
            <person name="Nakamura Y."/>
            <person name="Tabata S."/>
            <person name="Ida S."/>
            <person name="Kurokawa K."/>
            <person name="Ohta H."/>
        </authorList>
    </citation>
    <scope>NUCLEOTIDE SEQUENCE [LARGE SCALE GENOMIC DNA]</scope>
    <source>
        <strain evidence="4 5">NIES-2285</strain>
    </source>
</reference>
<organism evidence="4 5">
    <name type="scientific">Klebsormidium nitens</name>
    <name type="common">Green alga</name>
    <name type="synonym">Ulothrix nitens</name>
    <dbReference type="NCBI Taxonomy" id="105231"/>
    <lineage>
        <taxon>Eukaryota</taxon>
        <taxon>Viridiplantae</taxon>
        <taxon>Streptophyta</taxon>
        <taxon>Klebsormidiophyceae</taxon>
        <taxon>Klebsormidiales</taxon>
        <taxon>Klebsormidiaceae</taxon>
        <taxon>Klebsormidium</taxon>
    </lineage>
</organism>
<dbReference type="EMBL" id="DF238602">
    <property type="protein sequence ID" value="GAQ93566.1"/>
    <property type="molecule type" value="Genomic_DNA"/>
</dbReference>